<proteinExistence type="predicted"/>
<keyword evidence="2" id="KW-1185">Reference proteome</keyword>
<evidence type="ECO:0000313" key="2">
    <source>
        <dbReference type="Proteomes" id="UP000239485"/>
    </source>
</evidence>
<dbReference type="OrthoDB" id="4464348at2"/>
<dbReference type="EMBL" id="PTJD01000006">
    <property type="protein sequence ID" value="PPK95347.1"/>
    <property type="molecule type" value="Genomic_DNA"/>
</dbReference>
<sequence>MPARPRLSPADVACWVLKSAVPLGQVAPGWEAGATRTLSRCVRPSYRLGLLTPGQPCLLWLSGRPVPGRHEPGVHALGVVASGAAAQPGGGGDAVDVDLRRLPAPVPRAALLADAAFADAEVLRMPAGSNPSYLTPRQYAALLRHLGDEPR</sequence>
<name>A0A2S6IM82_9ACTN</name>
<protein>
    <recommendedName>
        <fullName evidence="3">EVE domain-containing protein</fullName>
    </recommendedName>
</protein>
<evidence type="ECO:0008006" key="3">
    <source>
        <dbReference type="Google" id="ProtNLM"/>
    </source>
</evidence>
<organism evidence="1 2">
    <name type="scientific">Kineococcus xinjiangensis</name>
    <dbReference type="NCBI Taxonomy" id="512762"/>
    <lineage>
        <taxon>Bacteria</taxon>
        <taxon>Bacillati</taxon>
        <taxon>Actinomycetota</taxon>
        <taxon>Actinomycetes</taxon>
        <taxon>Kineosporiales</taxon>
        <taxon>Kineosporiaceae</taxon>
        <taxon>Kineococcus</taxon>
    </lineage>
</organism>
<evidence type="ECO:0000313" key="1">
    <source>
        <dbReference type="EMBL" id="PPK95347.1"/>
    </source>
</evidence>
<dbReference type="Proteomes" id="UP000239485">
    <property type="component" value="Unassembled WGS sequence"/>
</dbReference>
<comment type="caution">
    <text evidence="1">The sequence shown here is derived from an EMBL/GenBank/DDBJ whole genome shotgun (WGS) entry which is preliminary data.</text>
</comment>
<dbReference type="AlphaFoldDB" id="A0A2S6IM82"/>
<reference evidence="1 2" key="1">
    <citation type="submission" date="2018-02" db="EMBL/GenBank/DDBJ databases">
        <title>Genomic Encyclopedia of Archaeal and Bacterial Type Strains, Phase II (KMG-II): from individual species to whole genera.</title>
        <authorList>
            <person name="Goeker M."/>
        </authorList>
    </citation>
    <scope>NUCLEOTIDE SEQUENCE [LARGE SCALE GENOMIC DNA]</scope>
    <source>
        <strain evidence="1 2">DSM 22857</strain>
    </source>
</reference>
<accession>A0A2S6IM82</accession>
<gene>
    <name evidence="1" type="ORF">CLV92_106168</name>
</gene>
<dbReference type="RefSeq" id="WP_104432716.1">
    <property type="nucleotide sequence ID" value="NZ_PTJD01000006.1"/>
</dbReference>